<gene>
    <name evidence="9" type="ORF">DRZ78_02880</name>
</gene>
<dbReference type="PRINTS" id="PR00688">
    <property type="entry name" value="XYLOSISMRASE"/>
</dbReference>
<evidence type="ECO:0000313" key="10">
    <source>
        <dbReference type="Proteomes" id="UP000277457"/>
    </source>
</evidence>
<evidence type="ECO:0000256" key="2">
    <source>
        <dbReference type="ARBA" id="ARBA00022490"/>
    </source>
</evidence>
<organism evidence="9 10">
    <name type="scientific">Aerophobetes bacterium</name>
    <dbReference type="NCBI Taxonomy" id="2030807"/>
    <lineage>
        <taxon>Bacteria</taxon>
        <taxon>Candidatus Aerophobota</taxon>
    </lineage>
</organism>
<comment type="subcellular location">
    <subcellularLocation>
        <location evidence="1 7">Cytoplasm</location>
    </subcellularLocation>
</comment>
<comment type="caution">
    <text evidence="9">The sequence shown here is derived from an EMBL/GenBank/DDBJ whole genome shotgun (WGS) entry which is preliminary data.</text>
</comment>
<dbReference type="PANTHER" id="PTHR12110:SF21">
    <property type="entry name" value="XYLOSE ISOMERASE-LIKE TIM BARREL DOMAIN-CONTAINING PROTEIN"/>
    <property type="match status" value="1"/>
</dbReference>
<evidence type="ECO:0000256" key="1">
    <source>
        <dbReference type="ARBA" id="ARBA00004496"/>
    </source>
</evidence>
<name>A0A662D2E8_UNCAE</name>
<dbReference type="InterPro" id="IPR013022">
    <property type="entry name" value="Xyl_isomerase-like_TIM-brl"/>
</dbReference>
<reference evidence="9 10" key="1">
    <citation type="submission" date="2018-06" db="EMBL/GenBank/DDBJ databases">
        <title>Extensive metabolic versatility and redundancy in microbially diverse, dynamic hydrothermal sediments.</title>
        <authorList>
            <person name="Dombrowski N."/>
            <person name="Teske A."/>
            <person name="Baker B.J."/>
        </authorList>
    </citation>
    <scope>NUCLEOTIDE SEQUENCE [LARGE SCALE GENOMIC DNA]</scope>
    <source>
        <strain evidence="9">B7_G13</strain>
    </source>
</reference>
<feature type="domain" description="Xylose isomerase-like TIM barrel" evidence="8">
    <location>
        <begin position="55"/>
        <end position="292"/>
    </location>
</feature>
<evidence type="ECO:0000313" key="9">
    <source>
        <dbReference type="EMBL" id="RLE07496.1"/>
    </source>
</evidence>
<keyword evidence="4 6" id="KW-0413">Isomerase</keyword>
<dbReference type="Gene3D" id="3.20.20.150">
    <property type="entry name" value="Divalent-metal-dependent TIM barrel enzymes"/>
    <property type="match status" value="1"/>
</dbReference>
<evidence type="ECO:0000259" key="8">
    <source>
        <dbReference type="Pfam" id="PF01261"/>
    </source>
</evidence>
<dbReference type="Pfam" id="PF01261">
    <property type="entry name" value="AP_endonuc_2"/>
    <property type="match status" value="1"/>
</dbReference>
<dbReference type="PANTHER" id="PTHR12110">
    <property type="entry name" value="HYDROXYPYRUVATE ISOMERASE"/>
    <property type="match status" value="1"/>
</dbReference>
<comment type="subunit">
    <text evidence="7">Homotetramer.</text>
</comment>
<dbReference type="GO" id="GO:0042732">
    <property type="term" value="P:D-xylose metabolic process"/>
    <property type="evidence" value="ECO:0007669"/>
    <property type="project" value="UniProtKB-KW"/>
</dbReference>
<dbReference type="InterPro" id="IPR050312">
    <property type="entry name" value="IolE/XylAMocC-like"/>
</dbReference>
<comment type="catalytic activity">
    <reaction evidence="6">
        <text>alpha-D-xylose = alpha-D-xylulofuranose</text>
        <dbReference type="Rhea" id="RHEA:22816"/>
        <dbReference type="ChEBI" id="CHEBI:28518"/>
        <dbReference type="ChEBI" id="CHEBI:188998"/>
        <dbReference type="EC" id="5.3.1.5"/>
    </reaction>
</comment>
<keyword evidence="3 6" id="KW-0479">Metal-binding</keyword>
<dbReference type="GO" id="GO:0046872">
    <property type="term" value="F:metal ion binding"/>
    <property type="evidence" value="ECO:0007669"/>
    <property type="project" value="UniProtKB-KW"/>
</dbReference>
<dbReference type="SUPFAM" id="SSF51658">
    <property type="entry name" value="Xylose isomerase-like"/>
    <property type="match status" value="1"/>
</dbReference>
<accession>A0A662D2E8</accession>
<evidence type="ECO:0000256" key="4">
    <source>
        <dbReference type="ARBA" id="ARBA00023235"/>
    </source>
</evidence>
<evidence type="ECO:0000256" key="7">
    <source>
        <dbReference type="RuleBase" id="RU000610"/>
    </source>
</evidence>
<dbReference type="EC" id="5.3.1.5" evidence="6"/>
<proteinExistence type="inferred from homology"/>
<keyword evidence="5 6" id="KW-0119">Carbohydrate metabolism</keyword>
<dbReference type="AlphaFoldDB" id="A0A662D2E8"/>
<dbReference type="GO" id="GO:0009045">
    <property type="term" value="F:xylose isomerase activity"/>
    <property type="evidence" value="ECO:0007669"/>
    <property type="project" value="UniProtKB-EC"/>
</dbReference>
<comment type="similarity">
    <text evidence="6">Belongs to the xylose isomerase family.</text>
</comment>
<evidence type="ECO:0000256" key="6">
    <source>
        <dbReference type="RuleBase" id="RU000609"/>
    </source>
</evidence>
<evidence type="ECO:0000256" key="3">
    <source>
        <dbReference type="ARBA" id="ARBA00022723"/>
    </source>
</evidence>
<dbReference type="GO" id="GO:0005737">
    <property type="term" value="C:cytoplasm"/>
    <property type="evidence" value="ECO:0007669"/>
    <property type="project" value="UniProtKB-SubCell"/>
</dbReference>
<sequence>MEKNIIFGSCLPPFGNCADRFVLSGYSSVNRSVSEMIKLAGKVKDLSGIELVGTWHINNENIQQIKKIIQNTGLKVSMVVPDLWAQAKWGKGGFTSKDEKIREEAIKNVKTSMDWAVELECNMIDLWFGQDGYDYLFQANYIETWDQLIQATRECADYKPEVKICIEYKIKEPRTHIFVSTVGKALLLVKEVDRGNVGVLVDAGHALAAGENPAESIALLGRENKLFYVHFNDNYGIWDDDMMVGSVHTLQWLEFLYWLRKVGYNGWHTLDIFPYREDGVKAVEESIKWIKALYELLDRIGYESVEKVIKEGDPIQASALLRGAICE</sequence>
<dbReference type="PROSITE" id="PS51415">
    <property type="entry name" value="XYLOSE_ISOMERASE"/>
    <property type="match status" value="1"/>
</dbReference>
<protein>
    <recommendedName>
        <fullName evidence="6">Xylose isomerase</fullName>
        <ecNumber evidence="6">5.3.1.5</ecNumber>
    </recommendedName>
</protein>
<dbReference type="InterPro" id="IPR036237">
    <property type="entry name" value="Xyl_isomerase-like_sf"/>
</dbReference>
<dbReference type="EMBL" id="QMPY01000090">
    <property type="protein sequence ID" value="RLE07496.1"/>
    <property type="molecule type" value="Genomic_DNA"/>
</dbReference>
<dbReference type="InterPro" id="IPR001998">
    <property type="entry name" value="Xylose_isomerase"/>
</dbReference>
<keyword evidence="6" id="KW-0859">Xylose metabolism</keyword>
<dbReference type="Proteomes" id="UP000277457">
    <property type="component" value="Unassembled WGS sequence"/>
</dbReference>
<evidence type="ECO:0000256" key="5">
    <source>
        <dbReference type="ARBA" id="ARBA00023277"/>
    </source>
</evidence>
<keyword evidence="2" id="KW-0963">Cytoplasm</keyword>